<gene>
    <name evidence="2" type="ORF">GYMLUDRAFT_249942</name>
</gene>
<reference evidence="2 3" key="1">
    <citation type="submission" date="2014-04" db="EMBL/GenBank/DDBJ databases">
        <title>Evolutionary Origins and Diversification of the Mycorrhizal Mutualists.</title>
        <authorList>
            <consortium name="DOE Joint Genome Institute"/>
            <consortium name="Mycorrhizal Genomics Consortium"/>
            <person name="Kohler A."/>
            <person name="Kuo A."/>
            <person name="Nagy L.G."/>
            <person name="Floudas D."/>
            <person name="Copeland A."/>
            <person name="Barry K.W."/>
            <person name="Cichocki N."/>
            <person name="Veneault-Fourrey C."/>
            <person name="LaButti K."/>
            <person name="Lindquist E.A."/>
            <person name="Lipzen A."/>
            <person name="Lundell T."/>
            <person name="Morin E."/>
            <person name="Murat C."/>
            <person name="Riley R."/>
            <person name="Ohm R."/>
            <person name="Sun H."/>
            <person name="Tunlid A."/>
            <person name="Henrissat B."/>
            <person name="Grigoriev I.V."/>
            <person name="Hibbett D.S."/>
            <person name="Martin F."/>
        </authorList>
    </citation>
    <scope>NUCLEOTIDE SEQUENCE [LARGE SCALE GENOMIC DNA]</scope>
    <source>
        <strain evidence="2 3">FD-317 M1</strain>
    </source>
</reference>
<sequence>MSSSQVFSDQPIASSSTSGGLQPQLIIKILQSLQLASMVPFSNALPSVPPAVKKMQCMAFECSTHLWYPSISIMDSVPTSLPTGLQPIYEDAYLANSSPEGEEWDALTAGLQKIPYYGSHPEELGLSSDRMRAPEGKRKAVVSSTAFCKSQLLRQEREILGESSREQVVPAPSCKGKEVIWDPVDVDVKMEAPDAMDSMELNYLEEVPFTSAPVPAAPAPALTKPAVIWKVNNRQSYCEVSSLKTWFFEPLIKPVPSNGTILSRDDNLWALADGLVQGIFNDLKEQMKHPSSDSSALFSNSRLIQFIESLSMINLSSANIIDAQQDELLQAYQEYQALSQKLDHLETENLHLKEQVSLQDGQLEEKDKELTCLKSFMRHFKGNILSTEIQQLREALERRESEIESLKAKLAASEEARQVAAEELQLRDMELSQLRQLFESSLVMASPSPFDSASFLDHLADAAESISQVRVIEGQSNEIHELRELLSRTMQEFEDKMLELSRDAQEARYLHETAEVTIKEQDWVIKELRDSFVESHNLQLAAEALAQGRGVELSQFHGVYEELRRILNIGDLPLEPVTTSTIAPMDVWGGPSSESFPFETKSDFTPNSLSNFVPSLDTTSLPSTLVETRNTSPVVIFLSGHPNAYFVHTGEDPLTYLLVEKNEDELADPSLHMALTLQDIWEQMEIKRVEDLYAQELEEVFGIPFDVRAEHDKLIELSFD</sequence>
<feature type="coiled-coil region" evidence="1">
    <location>
        <begin position="472"/>
        <end position="510"/>
    </location>
</feature>
<proteinExistence type="predicted"/>
<protein>
    <submittedName>
        <fullName evidence="2">Uncharacterized protein</fullName>
    </submittedName>
</protein>
<organism evidence="2 3">
    <name type="scientific">Collybiopsis luxurians FD-317 M1</name>
    <dbReference type="NCBI Taxonomy" id="944289"/>
    <lineage>
        <taxon>Eukaryota</taxon>
        <taxon>Fungi</taxon>
        <taxon>Dikarya</taxon>
        <taxon>Basidiomycota</taxon>
        <taxon>Agaricomycotina</taxon>
        <taxon>Agaricomycetes</taxon>
        <taxon>Agaricomycetidae</taxon>
        <taxon>Agaricales</taxon>
        <taxon>Marasmiineae</taxon>
        <taxon>Omphalotaceae</taxon>
        <taxon>Collybiopsis</taxon>
        <taxon>Collybiopsis luxurians</taxon>
    </lineage>
</organism>
<feature type="coiled-coil region" evidence="1">
    <location>
        <begin position="389"/>
        <end position="423"/>
    </location>
</feature>
<dbReference type="Proteomes" id="UP000053593">
    <property type="component" value="Unassembled WGS sequence"/>
</dbReference>
<keyword evidence="1" id="KW-0175">Coiled coil</keyword>
<evidence type="ECO:0000313" key="3">
    <source>
        <dbReference type="Proteomes" id="UP000053593"/>
    </source>
</evidence>
<dbReference type="HOGENOM" id="CLU_023362_2_0_1"/>
<dbReference type="EMBL" id="KN834822">
    <property type="protein sequence ID" value="KIK53903.1"/>
    <property type="molecule type" value="Genomic_DNA"/>
</dbReference>
<dbReference type="AlphaFoldDB" id="A0A0D0CG42"/>
<evidence type="ECO:0000313" key="2">
    <source>
        <dbReference type="EMBL" id="KIK53903.1"/>
    </source>
</evidence>
<feature type="coiled-coil region" evidence="1">
    <location>
        <begin position="321"/>
        <end position="355"/>
    </location>
</feature>
<name>A0A0D0CG42_9AGAR</name>
<accession>A0A0D0CG42</accession>
<dbReference type="SUPFAM" id="SSF75704">
    <property type="entry name" value="Mitotic arrest deficient-like 1, Mad1"/>
    <property type="match status" value="1"/>
</dbReference>
<keyword evidence="3" id="KW-1185">Reference proteome</keyword>
<evidence type="ECO:0000256" key="1">
    <source>
        <dbReference type="SAM" id="Coils"/>
    </source>
</evidence>